<dbReference type="PANTHER" id="PTHR48101:SF4">
    <property type="entry name" value="METHYLMALONYL-COA MUTASE, MITOCHONDRIAL"/>
    <property type="match status" value="1"/>
</dbReference>
<protein>
    <submittedName>
        <fullName evidence="7">Acyl-CoA mutase large subunit family protein</fullName>
    </submittedName>
</protein>
<evidence type="ECO:0000256" key="1">
    <source>
        <dbReference type="ARBA" id="ARBA00001922"/>
    </source>
</evidence>
<comment type="caution">
    <text evidence="7">The sequence shown here is derived from an EMBL/GenBank/DDBJ whole genome shotgun (WGS) entry which is preliminary data.</text>
</comment>
<keyword evidence="8" id="KW-1185">Reference proteome</keyword>
<dbReference type="InterPro" id="IPR016176">
    <property type="entry name" value="Cbl-dep_enz_cat"/>
</dbReference>
<evidence type="ECO:0000256" key="3">
    <source>
        <dbReference type="ARBA" id="ARBA00022628"/>
    </source>
</evidence>
<dbReference type="GO" id="GO:0004494">
    <property type="term" value="F:methylmalonyl-CoA mutase activity"/>
    <property type="evidence" value="ECO:0007669"/>
    <property type="project" value="UniProtKB-EC"/>
</dbReference>
<evidence type="ECO:0000256" key="5">
    <source>
        <dbReference type="ARBA" id="ARBA00023285"/>
    </source>
</evidence>
<dbReference type="PANTHER" id="PTHR48101">
    <property type="entry name" value="METHYLMALONYL-COA MUTASE, MITOCHONDRIAL-RELATED"/>
    <property type="match status" value="1"/>
</dbReference>
<reference evidence="7 8" key="1">
    <citation type="submission" date="2020-07" db="EMBL/GenBank/DDBJ databases">
        <authorList>
            <person name="Feng X."/>
        </authorList>
    </citation>
    <scope>NUCLEOTIDE SEQUENCE [LARGE SCALE GENOMIC DNA]</scope>
    <source>
        <strain evidence="7 8">JCM23202</strain>
    </source>
</reference>
<gene>
    <name evidence="7" type="ORF">H5P27_06365</name>
</gene>
<evidence type="ECO:0000256" key="2">
    <source>
        <dbReference type="ARBA" id="ARBA00008465"/>
    </source>
</evidence>
<dbReference type="RefSeq" id="WP_185659531.1">
    <property type="nucleotide sequence ID" value="NZ_CAWPOO010000006.1"/>
</dbReference>
<keyword evidence="4" id="KW-0413">Isomerase</keyword>
<feature type="domain" description="Methylmalonyl-CoA mutase alpha/beta chain catalytic" evidence="6">
    <location>
        <begin position="41"/>
        <end position="543"/>
    </location>
</feature>
<dbReference type="Gene3D" id="3.40.50.280">
    <property type="entry name" value="Cobalamin-binding domain"/>
    <property type="match status" value="1"/>
</dbReference>
<name>A0A7X1B4T9_9BACT</name>
<dbReference type="AlphaFoldDB" id="A0A7X1B4T9"/>
<keyword evidence="5" id="KW-0170">Cobalt</keyword>
<sequence length="707" mass="76288">MSTETNQDLLKDFKQATYEEWRTAAEALLKGAPFEKRMLTKTPEGIVLQPIYRQEDVAELNTSVCAPGEGNFARGADASGYLGNAWEIAQEQPYGDPQTFNTALLKDLDAGQSAVNTLLDAASQLGLDPDQAEDSQVGECGLSLSSLADLKVAFSGLKADFLPVYFQSGCAGLSTEALFAAWLKDEGLKLSEVKGGLNMDPYGVLAARGKLPASLDSLLDELALLVKYNAKNAPDFSAAGISGIPYHGAGASATEELASVLSTGVAYLREMDKRGISVDEAASQVRFTLSIGGNFFMEIAKFKVARMLWAKIVKELGGSESACRMVIHARTGMANKTQLDPYVNMLRGTTEAFSAVVGGASSICVGCFDETVRMPDDFSRRIARNLQVILQEECELTHVIDPAGGSWYIDSLTSELSKKAWECFQELEAEGGILASLKGGKWQAKLAETRSAKETALAQRRSSLIGTNQYPNLEEKPLVAEVFTTDAFKAKVREAAKAARSAKDCDCAKAAFAKVSDDEKVDFLIGKIEDGATIGCITKLFRADAVEEVLEAPLPSWRLAQNYEALRMAASEYCAKTGSAPKIFLSNLGPLKKHKIRADFTRSFFAAGGFECQYGEGIEDVDTGVKEFLDSGARIAVICGTDPDYVEKVPALAAALKKAAPEMKLLLAGFPGDNLETFKEAGLDDYIFVKSNNYEVNKSHLEWLGVL</sequence>
<evidence type="ECO:0000256" key="4">
    <source>
        <dbReference type="ARBA" id="ARBA00023235"/>
    </source>
</evidence>
<dbReference type="SUPFAM" id="SSF51703">
    <property type="entry name" value="Cobalamin (vitamin B12)-dependent enzymes"/>
    <property type="match status" value="1"/>
</dbReference>
<dbReference type="SUPFAM" id="SSF52242">
    <property type="entry name" value="Cobalamin (vitamin B12)-binding domain"/>
    <property type="match status" value="1"/>
</dbReference>
<evidence type="ECO:0000259" key="6">
    <source>
        <dbReference type="Pfam" id="PF01642"/>
    </source>
</evidence>
<evidence type="ECO:0000313" key="8">
    <source>
        <dbReference type="Proteomes" id="UP000526501"/>
    </source>
</evidence>
<dbReference type="GO" id="GO:0031419">
    <property type="term" value="F:cobalamin binding"/>
    <property type="evidence" value="ECO:0007669"/>
    <property type="project" value="UniProtKB-KW"/>
</dbReference>
<keyword evidence="3" id="KW-0846">Cobalamin</keyword>
<dbReference type="EMBL" id="JACHVC010000006">
    <property type="protein sequence ID" value="MBC2605663.1"/>
    <property type="molecule type" value="Genomic_DNA"/>
</dbReference>
<dbReference type="Proteomes" id="UP000526501">
    <property type="component" value="Unassembled WGS sequence"/>
</dbReference>
<dbReference type="Pfam" id="PF01642">
    <property type="entry name" value="MM_CoA_mutase"/>
    <property type="match status" value="1"/>
</dbReference>
<comment type="cofactor">
    <cofactor evidence="1">
        <name>adenosylcob(III)alamin</name>
        <dbReference type="ChEBI" id="CHEBI:18408"/>
    </cofactor>
</comment>
<evidence type="ECO:0000313" key="7">
    <source>
        <dbReference type="EMBL" id="MBC2605663.1"/>
    </source>
</evidence>
<comment type="similarity">
    <text evidence="2">Belongs to the methylmalonyl-CoA mutase family.</text>
</comment>
<dbReference type="InterPro" id="IPR006099">
    <property type="entry name" value="MeMalonylCoA_mutase_a/b_cat"/>
</dbReference>
<dbReference type="Gene3D" id="3.20.20.240">
    <property type="entry name" value="Methylmalonyl-CoA mutase"/>
    <property type="match status" value="1"/>
</dbReference>
<dbReference type="InterPro" id="IPR036724">
    <property type="entry name" value="Cobalamin-bd_sf"/>
</dbReference>
<dbReference type="GO" id="GO:0019678">
    <property type="term" value="P:propionate metabolic process, methylmalonyl pathway"/>
    <property type="evidence" value="ECO:0007669"/>
    <property type="project" value="TreeGrafter"/>
</dbReference>
<dbReference type="GO" id="GO:0005737">
    <property type="term" value="C:cytoplasm"/>
    <property type="evidence" value="ECO:0007669"/>
    <property type="project" value="TreeGrafter"/>
</dbReference>
<dbReference type="CDD" id="cd03677">
    <property type="entry name" value="MM_CoA_mutase_beta"/>
    <property type="match status" value="1"/>
</dbReference>
<organism evidence="7 8">
    <name type="scientific">Pelagicoccus albus</name>
    <dbReference type="NCBI Taxonomy" id="415222"/>
    <lineage>
        <taxon>Bacteria</taxon>
        <taxon>Pseudomonadati</taxon>
        <taxon>Verrucomicrobiota</taxon>
        <taxon>Opitutia</taxon>
        <taxon>Puniceicoccales</taxon>
        <taxon>Pelagicoccaceae</taxon>
        <taxon>Pelagicoccus</taxon>
    </lineage>
</organism>
<proteinExistence type="inferred from homology"/>
<accession>A0A7X1B4T9</accession>
<dbReference type="GO" id="GO:0046872">
    <property type="term" value="F:metal ion binding"/>
    <property type="evidence" value="ECO:0007669"/>
    <property type="project" value="InterPro"/>
</dbReference>